<dbReference type="OrthoDB" id="3928741at2"/>
<dbReference type="GO" id="GO:0000160">
    <property type="term" value="P:phosphorelay signal transduction system"/>
    <property type="evidence" value="ECO:0007669"/>
    <property type="project" value="InterPro"/>
</dbReference>
<dbReference type="InterPro" id="IPR003018">
    <property type="entry name" value="GAF"/>
</dbReference>
<dbReference type="GO" id="GO:0006355">
    <property type="term" value="P:regulation of DNA-templated transcription"/>
    <property type="evidence" value="ECO:0007669"/>
    <property type="project" value="InterPro"/>
</dbReference>
<dbReference type="AlphaFoldDB" id="A0A3N1HQ97"/>
<evidence type="ECO:0000313" key="6">
    <source>
        <dbReference type="EMBL" id="ROP44626.1"/>
    </source>
</evidence>
<gene>
    <name evidence="6" type="ORF">EDC03_0752</name>
</gene>
<reference evidence="6 7" key="1">
    <citation type="journal article" date="2015" name="Stand. Genomic Sci.">
        <title>Genomic Encyclopedia of Bacterial and Archaeal Type Strains, Phase III: the genomes of soil and plant-associated and newly described type strains.</title>
        <authorList>
            <person name="Whitman W.B."/>
            <person name="Woyke T."/>
            <person name="Klenk H.P."/>
            <person name="Zhou Y."/>
            <person name="Lilburn T.G."/>
            <person name="Beck B.J."/>
            <person name="De Vos P."/>
            <person name="Vandamme P."/>
            <person name="Eisen J.A."/>
            <person name="Garrity G."/>
            <person name="Hugenholtz P."/>
            <person name="Kyrpides N.C."/>
        </authorList>
    </citation>
    <scope>NUCLEOTIDE SEQUENCE [LARGE SCALE GENOMIC DNA]</scope>
    <source>
        <strain evidence="6 7">CECT 7306</strain>
    </source>
</reference>
<dbReference type="Pfam" id="PF01590">
    <property type="entry name" value="GAF"/>
    <property type="match status" value="1"/>
</dbReference>
<dbReference type="InParanoid" id="A0A3N1HQ97"/>
<dbReference type="InterPro" id="IPR001867">
    <property type="entry name" value="OmpR/PhoB-type_DNA-bd"/>
</dbReference>
<evidence type="ECO:0000256" key="4">
    <source>
        <dbReference type="SAM" id="MobiDB-lite"/>
    </source>
</evidence>
<sequence>MPTPAPAPERAQSALPLGTDPREHARRLQRTRLAVLGGAGPRAGQPVRTVIGASWRRSRGSGLDPAGAGEVPALGDAALAEHRRASGLEPLMPLLRSRLLPAAEAAGQIVVVADAGGRVLWREGGAAVRRRADALGFVEGSAWDERAVGTNAIGTSIVTGEAVHVFAAEHYAEAHTAWTCAAAPLHDPVTREAIGVVDLSGPAQTVHQSTVALVDAVARLVELELRAEVEQRLAALREVADPVLRALDGPAAVVTPDGATAAAREVEVPRRVWLPTGLRPGPLWLPSLGAWTAEALPGGWLLRPAGPAAGAGTTATGVVLDLSARPAVLRVASGEGAWEHPLTPRHADLLTTLARHPEGLSAAQLAAAVLGDADRTVTVRAELSRVRRALGPLLAHRPYRLAVPCAVVTG</sequence>
<evidence type="ECO:0000256" key="2">
    <source>
        <dbReference type="ARBA" id="ARBA00023125"/>
    </source>
</evidence>
<evidence type="ECO:0000313" key="7">
    <source>
        <dbReference type="Proteomes" id="UP000276232"/>
    </source>
</evidence>
<dbReference type="InterPro" id="IPR029016">
    <property type="entry name" value="GAF-like_dom_sf"/>
</dbReference>
<accession>A0A3N1HQ97</accession>
<evidence type="ECO:0000259" key="5">
    <source>
        <dbReference type="SMART" id="SM00862"/>
    </source>
</evidence>
<keyword evidence="1" id="KW-0805">Transcription regulation</keyword>
<proteinExistence type="predicted"/>
<dbReference type="EMBL" id="RJKN01000002">
    <property type="protein sequence ID" value="ROP44626.1"/>
    <property type="molecule type" value="Genomic_DNA"/>
</dbReference>
<keyword evidence="2" id="KW-0238">DNA-binding</keyword>
<evidence type="ECO:0000256" key="1">
    <source>
        <dbReference type="ARBA" id="ARBA00023015"/>
    </source>
</evidence>
<protein>
    <submittedName>
        <fullName evidence="6">GAF domain-containing protein</fullName>
    </submittedName>
</protein>
<dbReference type="Proteomes" id="UP000276232">
    <property type="component" value="Unassembled WGS sequence"/>
</dbReference>
<dbReference type="SMART" id="SM00862">
    <property type="entry name" value="Trans_reg_C"/>
    <property type="match status" value="1"/>
</dbReference>
<feature type="domain" description="OmpR/PhoB-type" evidence="5">
    <location>
        <begin position="336"/>
        <end position="401"/>
    </location>
</feature>
<dbReference type="RefSeq" id="WP_123378889.1">
    <property type="nucleotide sequence ID" value="NZ_RJKN01000002.1"/>
</dbReference>
<evidence type="ECO:0000256" key="3">
    <source>
        <dbReference type="ARBA" id="ARBA00023163"/>
    </source>
</evidence>
<dbReference type="InterPro" id="IPR036388">
    <property type="entry name" value="WH-like_DNA-bd_sf"/>
</dbReference>
<organism evidence="6 7">
    <name type="scientific">Pseudokineococcus lusitanus</name>
    <dbReference type="NCBI Taxonomy" id="763993"/>
    <lineage>
        <taxon>Bacteria</taxon>
        <taxon>Bacillati</taxon>
        <taxon>Actinomycetota</taxon>
        <taxon>Actinomycetes</taxon>
        <taxon>Kineosporiales</taxon>
        <taxon>Kineosporiaceae</taxon>
        <taxon>Pseudokineococcus</taxon>
    </lineage>
</organism>
<keyword evidence="7" id="KW-1185">Reference proteome</keyword>
<keyword evidence="3" id="KW-0804">Transcription</keyword>
<dbReference type="Gene3D" id="3.30.450.40">
    <property type="match status" value="1"/>
</dbReference>
<name>A0A3N1HQ97_9ACTN</name>
<feature type="region of interest" description="Disordered" evidence="4">
    <location>
        <begin position="1"/>
        <end position="22"/>
    </location>
</feature>
<comment type="caution">
    <text evidence="6">The sequence shown here is derived from an EMBL/GenBank/DDBJ whole genome shotgun (WGS) entry which is preliminary data.</text>
</comment>
<dbReference type="GO" id="GO:0003677">
    <property type="term" value="F:DNA binding"/>
    <property type="evidence" value="ECO:0007669"/>
    <property type="project" value="UniProtKB-KW"/>
</dbReference>
<dbReference type="Gene3D" id="1.10.10.10">
    <property type="entry name" value="Winged helix-like DNA-binding domain superfamily/Winged helix DNA-binding domain"/>
    <property type="match status" value="1"/>
</dbReference>